<sequence>MRLQTRGAMEEIRYETCTCTSLFPKALEDETNGNGSSFLSHWSNQTVSSPGASSLSGSTNGTRVHYPYGRSICQLSRARCSAAPSDAGLQDWSITINLRTQGPYTSPQSKNTMHAKGDTNQGSHAPVKHTTDIRMHRSPVAFNRVPTAPSRQVEPLSICTGRRLSSLHGLPDPVLLGIVPYLCLPEVLALLTVTRKLNRLVRQYFAVNSHGVLSIPAFDSRSFLQYRPEKKTQTQASTSDAPARRLPGVKPIRLFFGQQRRDAHASALRRLLRFIVPSLPIMHMEAHTNSRNGRGKGCAWVIVPSLAEAKRLMALNRRLFLDVNSDGEEVYMFAPPSAKEWLHEHAELAAASTSRPNHLPRQPMVVEVPQRGAGQARKILTESLRLQEGSDHSVSCAPVQSATTRDSVPCSSSAVSATKQKSIPLCSVVNSQLQNCTSPMTMRSQGNCATFRDLNAGYCQTRPQGTYTSTVRIGSNQHRYDPYLYNPLRAPT</sequence>
<dbReference type="PROSITE" id="PS50181">
    <property type="entry name" value="FBOX"/>
    <property type="match status" value="1"/>
</dbReference>
<dbReference type="PANTHER" id="PTHR37561:SF3">
    <property type="entry name" value="F-BOX DOMAIN-CONTAINING PROTEIN"/>
    <property type="match status" value="1"/>
</dbReference>
<dbReference type="AlphaFoldDB" id="G0TUZ5"/>
<evidence type="ECO:0000256" key="1">
    <source>
        <dbReference type="SAM" id="MobiDB-lite"/>
    </source>
</evidence>
<proteinExistence type="predicted"/>
<accession>G0TUZ5</accession>
<name>G0TUZ5_TRYVY</name>
<organism evidence="3">
    <name type="scientific">Trypanosoma vivax (strain Y486)</name>
    <dbReference type="NCBI Taxonomy" id="1055687"/>
    <lineage>
        <taxon>Eukaryota</taxon>
        <taxon>Discoba</taxon>
        <taxon>Euglenozoa</taxon>
        <taxon>Kinetoplastea</taxon>
        <taxon>Metakinetoplastina</taxon>
        <taxon>Trypanosomatida</taxon>
        <taxon>Trypanosomatidae</taxon>
        <taxon>Trypanosoma</taxon>
        <taxon>Duttonella</taxon>
    </lineage>
</organism>
<evidence type="ECO:0000259" key="2">
    <source>
        <dbReference type="PROSITE" id="PS50181"/>
    </source>
</evidence>
<feature type="region of interest" description="Disordered" evidence="1">
    <location>
        <begin position="100"/>
        <end position="130"/>
    </location>
</feature>
<dbReference type="PANTHER" id="PTHR37561">
    <property type="entry name" value="F-BOX DOMAIN-CONTAINING PROTEIN"/>
    <property type="match status" value="1"/>
</dbReference>
<dbReference type="EMBL" id="HE573020">
    <property type="protein sequence ID" value="CCC47782.1"/>
    <property type="molecule type" value="Genomic_DNA"/>
</dbReference>
<reference evidence="3" key="1">
    <citation type="journal article" date="2012" name="Proc. Natl. Acad. Sci. U.S.A.">
        <title>Antigenic diversity is generated by distinct evolutionary mechanisms in African trypanosome species.</title>
        <authorList>
            <person name="Jackson A.P."/>
            <person name="Berry A."/>
            <person name="Aslett M."/>
            <person name="Allison H.C."/>
            <person name="Burton P."/>
            <person name="Vavrova-Anderson J."/>
            <person name="Brown R."/>
            <person name="Browne H."/>
            <person name="Corton N."/>
            <person name="Hauser H."/>
            <person name="Gamble J."/>
            <person name="Gilderthorp R."/>
            <person name="Marcello L."/>
            <person name="McQuillan J."/>
            <person name="Otto T.D."/>
            <person name="Quail M.A."/>
            <person name="Sanders M.J."/>
            <person name="van Tonder A."/>
            <person name="Ginger M.L."/>
            <person name="Field M.C."/>
            <person name="Barry J.D."/>
            <person name="Hertz-Fowler C."/>
            <person name="Berriman M."/>
        </authorList>
    </citation>
    <scope>NUCLEOTIDE SEQUENCE</scope>
    <source>
        <strain evidence="3">Y486</strain>
    </source>
</reference>
<gene>
    <name evidence="3" type="ORF">TVY486_0404500</name>
</gene>
<feature type="compositionally biased region" description="Low complexity" evidence="1">
    <location>
        <begin position="48"/>
        <end position="58"/>
    </location>
</feature>
<feature type="domain" description="F-box" evidence="2">
    <location>
        <begin position="164"/>
        <end position="208"/>
    </location>
</feature>
<dbReference type="InterPro" id="IPR001810">
    <property type="entry name" value="F-box_dom"/>
</dbReference>
<protein>
    <recommendedName>
        <fullName evidence="2">F-box domain-containing protein</fullName>
    </recommendedName>
</protein>
<dbReference type="VEuPathDB" id="TriTrypDB:TvY486_0404500"/>
<feature type="compositionally biased region" description="Polar residues" evidence="1">
    <location>
        <begin position="100"/>
        <end position="123"/>
    </location>
</feature>
<evidence type="ECO:0000313" key="3">
    <source>
        <dbReference type="EMBL" id="CCC47782.1"/>
    </source>
</evidence>
<feature type="region of interest" description="Disordered" evidence="1">
    <location>
        <begin position="37"/>
        <end position="59"/>
    </location>
</feature>
<feature type="compositionally biased region" description="Polar residues" evidence="1">
    <location>
        <begin position="37"/>
        <end position="47"/>
    </location>
</feature>